<comment type="subcellular location">
    <subcellularLocation>
        <location evidence="1">Membrane</location>
    </subcellularLocation>
</comment>
<organism evidence="6 7">
    <name type="scientific">Croceicoccus ponticola</name>
    <dbReference type="NCBI Taxonomy" id="2217664"/>
    <lineage>
        <taxon>Bacteria</taxon>
        <taxon>Pseudomonadati</taxon>
        <taxon>Pseudomonadota</taxon>
        <taxon>Alphaproteobacteria</taxon>
        <taxon>Sphingomonadales</taxon>
        <taxon>Erythrobacteraceae</taxon>
        <taxon>Croceicoccus</taxon>
    </lineage>
</organism>
<comment type="caution">
    <text evidence="6">The sequence shown here is derived from an EMBL/GenBank/DDBJ whole genome shotgun (WGS) entry which is preliminary data.</text>
</comment>
<accession>A0A437H1G5</accession>
<keyword evidence="2 5" id="KW-0812">Transmembrane</keyword>
<dbReference type="Gene3D" id="1.20.120.550">
    <property type="entry name" value="Membrane associated eicosanoid/glutathione metabolism-like domain"/>
    <property type="match status" value="1"/>
</dbReference>
<dbReference type="Pfam" id="PF01124">
    <property type="entry name" value="MAPEG"/>
    <property type="match status" value="1"/>
</dbReference>
<evidence type="ECO:0000313" key="6">
    <source>
        <dbReference type="EMBL" id="RVQ69373.1"/>
    </source>
</evidence>
<evidence type="ECO:0000313" key="7">
    <source>
        <dbReference type="Proteomes" id="UP000283003"/>
    </source>
</evidence>
<dbReference type="InterPro" id="IPR023352">
    <property type="entry name" value="MAPEG-like_dom_sf"/>
</dbReference>
<dbReference type="EMBL" id="RXOL01000001">
    <property type="protein sequence ID" value="RVQ69373.1"/>
    <property type="molecule type" value="Genomic_DNA"/>
</dbReference>
<evidence type="ECO:0008006" key="8">
    <source>
        <dbReference type="Google" id="ProtNLM"/>
    </source>
</evidence>
<evidence type="ECO:0000256" key="1">
    <source>
        <dbReference type="ARBA" id="ARBA00004370"/>
    </source>
</evidence>
<keyword evidence="3 5" id="KW-1133">Transmembrane helix</keyword>
<evidence type="ECO:0000256" key="5">
    <source>
        <dbReference type="SAM" id="Phobius"/>
    </source>
</evidence>
<keyword evidence="4 5" id="KW-0472">Membrane</keyword>
<proteinExistence type="predicted"/>
<keyword evidence="7" id="KW-1185">Reference proteome</keyword>
<name>A0A437H1G5_9SPHN</name>
<sequence>MPIEIRILVYAAILLLVHIFAEGHYKTKQYGKQWNVGARDEDLPPLNAVAGRLGRARGNYLETLPIAIIGLLGVVVAGKNSDMTALGGWIWLGSRIVYLPLYWAGVPVVRTIVYMISLVGLGFVLWPLLMAGA</sequence>
<feature type="transmembrane region" description="Helical" evidence="5">
    <location>
        <begin position="60"/>
        <end position="78"/>
    </location>
</feature>
<dbReference type="PANTHER" id="PTHR35371:SF1">
    <property type="entry name" value="BLR7753 PROTEIN"/>
    <property type="match status" value="1"/>
</dbReference>
<dbReference type="RefSeq" id="WP_127611565.1">
    <property type="nucleotide sequence ID" value="NZ_RXOL01000001.1"/>
</dbReference>
<dbReference type="PANTHER" id="PTHR35371">
    <property type="entry name" value="INNER MEMBRANE PROTEIN"/>
    <property type="match status" value="1"/>
</dbReference>
<evidence type="ECO:0000256" key="2">
    <source>
        <dbReference type="ARBA" id="ARBA00022692"/>
    </source>
</evidence>
<evidence type="ECO:0000256" key="3">
    <source>
        <dbReference type="ARBA" id="ARBA00022989"/>
    </source>
</evidence>
<dbReference type="AlphaFoldDB" id="A0A437H1G5"/>
<gene>
    <name evidence="6" type="ORF">EKN06_04100</name>
</gene>
<dbReference type="SUPFAM" id="SSF161084">
    <property type="entry name" value="MAPEG domain-like"/>
    <property type="match status" value="1"/>
</dbReference>
<dbReference type="OrthoDB" id="7743618at2"/>
<feature type="transmembrane region" description="Helical" evidence="5">
    <location>
        <begin position="85"/>
        <end position="105"/>
    </location>
</feature>
<reference evidence="6 7" key="1">
    <citation type="submission" date="2018-12" db="EMBL/GenBank/DDBJ databases">
        <title>Croceicoccus ponticola sp. nov., a lipolytic bacterium isolated from seawater.</title>
        <authorList>
            <person name="Yoon J.-H."/>
        </authorList>
    </citation>
    <scope>NUCLEOTIDE SEQUENCE [LARGE SCALE GENOMIC DNA]</scope>
    <source>
        <strain evidence="6 7">GM-16</strain>
    </source>
</reference>
<dbReference type="Proteomes" id="UP000283003">
    <property type="component" value="Unassembled WGS sequence"/>
</dbReference>
<feature type="transmembrane region" description="Helical" evidence="5">
    <location>
        <begin position="111"/>
        <end position="129"/>
    </location>
</feature>
<feature type="transmembrane region" description="Helical" evidence="5">
    <location>
        <begin position="7"/>
        <end position="25"/>
    </location>
</feature>
<evidence type="ECO:0000256" key="4">
    <source>
        <dbReference type="ARBA" id="ARBA00023136"/>
    </source>
</evidence>
<dbReference type="GO" id="GO:0016020">
    <property type="term" value="C:membrane"/>
    <property type="evidence" value="ECO:0007669"/>
    <property type="project" value="UniProtKB-SubCell"/>
</dbReference>
<protein>
    <recommendedName>
        <fullName evidence="8">MAPEG family protein</fullName>
    </recommendedName>
</protein>
<dbReference type="InterPro" id="IPR001129">
    <property type="entry name" value="Membr-assoc_MAPEG"/>
</dbReference>